<dbReference type="AlphaFoldDB" id="A0A2N1JEN2"/>
<organism evidence="1 2">
    <name type="scientific">Malassezia vespertilionis</name>
    <dbReference type="NCBI Taxonomy" id="2020962"/>
    <lineage>
        <taxon>Eukaryota</taxon>
        <taxon>Fungi</taxon>
        <taxon>Dikarya</taxon>
        <taxon>Basidiomycota</taxon>
        <taxon>Ustilaginomycotina</taxon>
        <taxon>Malasseziomycetes</taxon>
        <taxon>Malasseziales</taxon>
        <taxon>Malasseziaceae</taxon>
        <taxon>Malassezia</taxon>
    </lineage>
</organism>
<protein>
    <submittedName>
        <fullName evidence="1">Uncharacterized protein</fullName>
    </submittedName>
</protein>
<dbReference type="Proteomes" id="UP000232875">
    <property type="component" value="Unassembled WGS sequence"/>
</dbReference>
<accession>A0A2N1JEN2</accession>
<name>A0A2N1JEN2_9BASI</name>
<evidence type="ECO:0000313" key="2">
    <source>
        <dbReference type="Proteomes" id="UP000232875"/>
    </source>
</evidence>
<sequence length="770" mass="86172">MRCGVSRSLTTDAAAFLLEVEAGPSVRPGIARNPVHTASFSRYFQPHSSPLAEPEWPAPLQALANALERHDEDTCWKLVQQYRGEWEARDTFPYTLWQSLWLLVAEGPSPLPVVGQYARLDRVCKRLHTLQAFHESLYPRRTLSASMQQRYVYLLLKRAERLGLACDAAHDPALQTALKEEQRSQAIQILTALLHSHSVSHAALDTPLLGRAVFRLAHLGAVRALLLLLNAYAARKDHSTQPGAAVQPFSAIIQACMYDTHHDIGIEALRLAFALRLNMKSTLVQKFLSSLGADQIHTLYAACTNAACSEGPMHLDVHASRLTLLTRLAATRPAYFAHRCAVVLCRHDDPSVALRTLRDDPNAPFDVYGAVITALSWRTRKRAKGAAQALMMAVQTLESLQAHENSEYDTDEQMYGELIRAFAHAPRHAAKDAIPAELAQFAPPLSAYDWEALLGTFTAHVLARMLAQDVHTLRFAHHALLLSMNLEMRNYMHAKRLYEQIRTHFPSTVPIPERTEPHFLWLFGQACKNQTQVSFAVRLYHDWSAFGRKFSPRSTASLLRALVDEKRHAAAQHILSDIYAYDAEARAVYAPAILRVYMNAGLPEQAFEIAHRLYAQDCVWPQFYEHAQFEPPPLRMYAVCIYEASRSRLMASETARAKLLTWFDEFRLALAHTMAQPDAEQDMEAACTKAYLGVVQMHLYTLGMGTGSGADVPAVPAHAAALASADATLDELQDLQGSGNTIPHELNKVRKLVARAREKYEKARDVCKEY</sequence>
<dbReference type="EMBL" id="KZ454988">
    <property type="protein sequence ID" value="PKI85004.1"/>
    <property type="molecule type" value="Genomic_DNA"/>
</dbReference>
<proteinExistence type="predicted"/>
<evidence type="ECO:0000313" key="1">
    <source>
        <dbReference type="EMBL" id="PKI85004.1"/>
    </source>
</evidence>
<keyword evidence="2" id="KW-1185">Reference proteome</keyword>
<reference evidence="1 2" key="1">
    <citation type="submission" date="2017-10" db="EMBL/GenBank/DDBJ databases">
        <title>A novel species of cold-tolerant Malassezia isolated from bats.</title>
        <authorList>
            <person name="Lorch J.M."/>
            <person name="Palmer J.M."/>
            <person name="Vanderwolf K.J."/>
            <person name="Schmidt K.Z."/>
            <person name="Verant M.L."/>
            <person name="Weller T.J."/>
            <person name="Blehert D.S."/>
        </authorList>
    </citation>
    <scope>NUCLEOTIDE SEQUENCE [LARGE SCALE GENOMIC DNA]</scope>
    <source>
        <strain evidence="1 2">NWHC:44797-103</strain>
    </source>
</reference>
<dbReference type="OrthoDB" id="2547857at2759"/>
<gene>
    <name evidence="1" type="ORF">MVES_001010</name>
</gene>